<keyword evidence="2" id="KW-1185">Reference proteome</keyword>
<evidence type="ECO:0000313" key="2">
    <source>
        <dbReference type="Proteomes" id="UP000065734"/>
    </source>
</evidence>
<evidence type="ECO:0008006" key="3">
    <source>
        <dbReference type="Google" id="ProtNLM"/>
    </source>
</evidence>
<protein>
    <recommendedName>
        <fullName evidence="3">WYL domain-containing protein</fullName>
    </recommendedName>
</protein>
<proteinExistence type="predicted"/>
<dbReference type="KEGG" id="bvr:BVIR_14"/>
<dbReference type="AlphaFoldDB" id="A0A0P0J2Q0"/>
<gene>
    <name evidence="1" type="ORF">BVIRIDIS_27800</name>
</gene>
<dbReference type="EMBL" id="LN907867">
    <property type="protein sequence ID" value="CUU43754.1"/>
    <property type="molecule type" value="Genomic_DNA"/>
</dbReference>
<organism evidence="1 2">
    <name type="scientific">Blastochloris viridis</name>
    <name type="common">Rhodopseudomonas viridis</name>
    <dbReference type="NCBI Taxonomy" id="1079"/>
    <lineage>
        <taxon>Bacteria</taxon>
        <taxon>Pseudomonadati</taxon>
        <taxon>Pseudomonadota</taxon>
        <taxon>Alphaproteobacteria</taxon>
        <taxon>Hyphomicrobiales</taxon>
        <taxon>Blastochloridaceae</taxon>
        <taxon>Blastochloris</taxon>
    </lineage>
</organism>
<name>A0A0P0J2Q0_BLAVI</name>
<dbReference type="Proteomes" id="UP000065734">
    <property type="component" value="Chromosome I"/>
</dbReference>
<reference evidence="2" key="1">
    <citation type="journal article" date="2016" name="Genome Announc.">
        <title>Revised genome sequence of the purple photosynthetic bacterium Blastochloris viridis.</title>
        <authorList>
            <person name="Liu L.N."/>
            <person name="Faulkner M."/>
            <person name="Liu X."/>
            <person name="Huang F."/>
            <person name="Darby A.C."/>
            <person name="Hall N."/>
        </authorList>
    </citation>
    <scope>NUCLEOTIDE SEQUENCE [LARGE SCALE GENOMIC DNA]</scope>
    <source>
        <strain evidence="2">ATCC 19567 / DSM 133 / F</strain>
    </source>
</reference>
<evidence type="ECO:0000313" key="1">
    <source>
        <dbReference type="EMBL" id="CUU43754.1"/>
    </source>
</evidence>
<accession>A0A0P0J2Q0</accession>
<sequence>MWAEVACSALRSGKRLELRYDGFSRVVEVHTVGETTAGNLAMSVWQVRGGSNSNERIGWKTMRLDEAFSAAEIDEKSDAPRNGYVRNAKPFRRIICQL</sequence>